<feature type="domain" description="2Fe-2S ferredoxin-type" evidence="2">
    <location>
        <begin position="1"/>
        <end position="95"/>
    </location>
</feature>
<dbReference type="Gene3D" id="3.10.20.30">
    <property type="match status" value="1"/>
</dbReference>
<sequence>MNVIINDRPCRAVMGEKLSRVAQENQCHVGYVCGGHGICQTCYVTVLEGGECLSGLSDVEQAFLSRKQIESGGRLACQATIEKEGTIRVLSRPEEVRRMLLSNPLSLLSYGAEMGKAAAERFVPGVLNVIDRIRNGEMSSRENLGDVLESMGFAMQFGASSAADVIPFRDQLHSLLGFVQRFSPFSLPGAHADTASLERVAITVSDTKPTGSTLPKEPRPVPVTSGSGGSELEVLGFRTADRMTRAGISSVHELLEQGKTTQARKLLAERLDINEKELLSIINCADLCRIYGMTMKIAGLLEASGVDTVPELSHRNPAHLYEKMQEVNRKEKILHTMPSKAEIERWVVEARALPRVISY</sequence>
<organism evidence="3">
    <name type="scientific">Prosthecochloris aestuarii</name>
    <dbReference type="NCBI Taxonomy" id="1102"/>
    <lineage>
        <taxon>Bacteria</taxon>
        <taxon>Pseudomonadati</taxon>
        <taxon>Chlorobiota</taxon>
        <taxon>Chlorobiia</taxon>
        <taxon>Chlorobiales</taxon>
        <taxon>Chlorobiaceae</taxon>
        <taxon>Prosthecochloris</taxon>
    </lineage>
</organism>
<dbReference type="SUPFAM" id="SSF54292">
    <property type="entry name" value="2Fe-2S ferredoxin-like"/>
    <property type="match status" value="1"/>
</dbReference>
<gene>
    <name evidence="3" type="ORF">ENN50_03620</name>
</gene>
<dbReference type="AlphaFoldDB" id="A0A831WRG0"/>
<name>A0A831WRG0_PROAE</name>
<reference evidence="3" key="1">
    <citation type="journal article" date="2020" name="mSystems">
        <title>Genome- and Community-Level Interaction Insights into Carbon Utilization and Element Cycling Functions of Hydrothermarchaeota in Hydrothermal Sediment.</title>
        <authorList>
            <person name="Zhou Z."/>
            <person name="Liu Y."/>
            <person name="Xu W."/>
            <person name="Pan J."/>
            <person name="Luo Z.H."/>
            <person name="Li M."/>
        </authorList>
    </citation>
    <scope>NUCLEOTIDE SEQUENCE [LARGE SCALE GENOMIC DNA]</scope>
    <source>
        <strain evidence="3">SpSt-1181</strain>
    </source>
</reference>
<dbReference type="InterPro" id="IPR036010">
    <property type="entry name" value="2Fe-2S_ferredoxin-like_sf"/>
</dbReference>
<feature type="region of interest" description="Disordered" evidence="1">
    <location>
        <begin position="206"/>
        <end position="228"/>
    </location>
</feature>
<dbReference type="GO" id="GO:0051536">
    <property type="term" value="F:iron-sulfur cluster binding"/>
    <property type="evidence" value="ECO:0007669"/>
    <property type="project" value="InterPro"/>
</dbReference>
<dbReference type="EMBL" id="DSBW01000080">
    <property type="protein sequence ID" value="HED30775.1"/>
    <property type="molecule type" value="Genomic_DNA"/>
</dbReference>
<dbReference type="PROSITE" id="PS51085">
    <property type="entry name" value="2FE2S_FER_2"/>
    <property type="match status" value="1"/>
</dbReference>
<dbReference type="CDD" id="cd00207">
    <property type="entry name" value="fer2"/>
    <property type="match status" value="1"/>
</dbReference>
<dbReference type="Pfam" id="PF00111">
    <property type="entry name" value="Fer2"/>
    <property type="match status" value="1"/>
</dbReference>
<dbReference type="InterPro" id="IPR025567">
    <property type="entry name" value="DUF4332"/>
</dbReference>
<dbReference type="InterPro" id="IPR001041">
    <property type="entry name" value="2Fe-2S_ferredoxin-type"/>
</dbReference>
<dbReference type="Proteomes" id="UP000886335">
    <property type="component" value="Unassembled WGS sequence"/>
</dbReference>
<dbReference type="Pfam" id="PF14229">
    <property type="entry name" value="DUF4332"/>
    <property type="match status" value="1"/>
</dbReference>
<comment type="caution">
    <text evidence="3">The sequence shown here is derived from an EMBL/GenBank/DDBJ whole genome shotgun (WGS) entry which is preliminary data.</text>
</comment>
<evidence type="ECO:0000256" key="1">
    <source>
        <dbReference type="SAM" id="MobiDB-lite"/>
    </source>
</evidence>
<evidence type="ECO:0000259" key="2">
    <source>
        <dbReference type="PROSITE" id="PS51085"/>
    </source>
</evidence>
<accession>A0A831WRG0</accession>
<dbReference type="InterPro" id="IPR012675">
    <property type="entry name" value="Beta-grasp_dom_sf"/>
</dbReference>
<proteinExistence type="predicted"/>
<protein>
    <submittedName>
        <fullName evidence="3">DUF4332 domain-containing protein</fullName>
    </submittedName>
</protein>
<evidence type="ECO:0000313" key="3">
    <source>
        <dbReference type="EMBL" id="HED30775.1"/>
    </source>
</evidence>